<dbReference type="SMART" id="SM00768">
    <property type="entry name" value="X8"/>
    <property type="match status" value="1"/>
</dbReference>
<name>A0A812QBE6_9DINO</name>
<reference evidence="3" key="1">
    <citation type="submission" date="2021-02" db="EMBL/GenBank/DDBJ databases">
        <authorList>
            <person name="Dougan E. K."/>
            <person name="Rhodes N."/>
            <person name="Thang M."/>
            <person name="Chan C."/>
        </authorList>
    </citation>
    <scope>NUCLEOTIDE SEQUENCE</scope>
</reference>
<feature type="domain" description="X8" evidence="2">
    <location>
        <begin position="87"/>
        <end position="175"/>
    </location>
</feature>
<accession>A0A812QBE6</accession>
<evidence type="ECO:0000256" key="1">
    <source>
        <dbReference type="ARBA" id="ARBA00022729"/>
    </source>
</evidence>
<sequence>MAVLPDPLSRNTKQIRVTEGTTQALAQAFFLASCCIAMMHMGALIVDRVGLAEFANIYLEHTGPGFEFADVVKDMHQSPWLKIDARAACVSNPNASRQEVQEAIAWGCKHLRIFSCDDIDKSCQSDVFAKGDWVFSRYYRYTLHESSALEQCSFGGAAIFASPEVHRHFSSSCVLGGHRSQ</sequence>
<keyword evidence="1" id="KW-0732">Signal</keyword>
<dbReference type="Proteomes" id="UP000604046">
    <property type="component" value="Unassembled WGS sequence"/>
</dbReference>
<comment type="caution">
    <text evidence="3">The sequence shown here is derived from an EMBL/GenBank/DDBJ whole genome shotgun (WGS) entry which is preliminary data.</text>
</comment>
<evidence type="ECO:0000259" key="2">
    <source>
        <dbReference type="SMART" id="SM00768"/>
    </source>
</evidence>
<proteinExistence type="predicted"/>
<dbReference type="InterPro" id="IPR012946">
    <property type="entry name" value="X8"/>
</dbReference>
<dbReference type="AlphaFoldDB" id="A0A812QBE6"/>
<keyword evidence="4" id="KW-1185">Reference proteome</keyword>
<evidence type="ECO:0000313" key="4">
    <source>
        <dbReference type="Proteomes" id="UP000604046"/>
    </source>
</evidence>
<organism evidence="3 4">
    <name type="scientific">Symbiodinium natans</name>
    <dbReference type="NCBI Taxonomy" id="878477"/>
    <lineage>
        <taxon>Eukaryota</taxon>
        <taxon>Sar</taxon>
        <taxon>Alveolata</taxon>
        <taxon>Dinophyceae</taxon>
        <taxon>Suessiales</taxon>
        <taxon>Symbiodiniaceae</taxon>
        <taxon>Symbiodinium</taxon>
    </lineage>
</organism>
<dbReference type="EMBL" id="CAJNDS010002223">
    <property type="protein sequence ID" value="CAE7380703.1"/>
    <property type="molecule type" value="Genomic_DNA"/>
</dbReference>
<protein>
    <recommendedName>
        <fullName evidence="2">X8 domain-containing protein</fullName>
    </recommendedName>
</protein>
<dbReference type="Pfam" id="PF07983">
    <property type="entry name" value="X8"/>
    <property type="match status" value="1"/>
</dbReference>
<evidence type="ECO:0000313" key="3">
    <source>
        <dbReference type="EMBL" id="CAE7380703.1"/>
    </source>
</evidence>
<gene>
    <name evidence="3" type="ORF">SNAT2548_LOCUS20782</name>
</gene>